<name>A0ABS1M1H8_9NOCA</name>
<sequence length="334" mass="35056">MEQSSSVLIMGGSGQAGAGTAALLRQWYPTLPLTLAGRDLERARRVADELGTADAVTIDLTRAGLGLPADYQPTAVVAAVWDNHLHGLRYALDHAVPYLGISSGMVDTAPEVVAWSQRPGTAPMLIASHYLAGLVVLATMDSARAFDRVDTIRVSSVLDEKDAGGPAAQADLQRLMATTTSGFVRRDGVFTWIDAAAAQAEVTSGDGVTLPGQSIATLDVPSIALATGAPNVRFDFANGESAGRRRGAQGAVEVRIEMRGTDPNGNSRSTTRYFTHPDGQRPLTALGVALGVERLLGLRGAPATPGVHLPESLLDPTHVIARMREVGTVFTDTE</sequence>
<evidence type="ECO:0000313" key="3">
    <source>
        <dbReference type="Proteomes" id="UP000602198"/>
    </source>
</evidence>
<proteinExistence type="predicted"/>
<feature type="region of interest" description="Disordered" evidence="1">
    <location>
        <begin position="259"/>
        <end position="278"/>
    </location>
</feature>
<evidence type="ECO:0000256" key="1">
    <source>
        <dbReference type="SAM" id="MobiDB-lite"/>
    </source>
</evidence>
<dbReference type="SUPFAM" id="SSF51735">
    <property type="entry name" value="NAD(P)-binding Rossmann-fold domains"/>
    <property type="match status" value="1"/>
</dbReference>
<dbReference type="InterPro" id="IPR036291">
    <property type="entry name" value="NAD(P)-bd_dom_sf"/>
</dbReference>
<gene>
    <name evidence="2" type="ORF">JK358_07280</name>
</gene>
<feature type="compositionally biased region" description="Polar residues" evidence="1">
    <location>
        <begin position="263"/>
        <end position="273"/>
    </location>
</feature>
<evidence type="ECO:0000313" key="2">
    <source>
        <dbReference type="EMBL" id="MBL1074196.1"/>
    </source>
</evidence>
<accession>A0ABS1M1H8</accession>
<reference evidence="2 3" key="1">
    <citation type="submission" date="2021-01" db="EMBL/GenBank/DDBJ databases">
        <title>WGS of actinomycetes isolated from Thailand.</title>
        <authorList>
            <person name="Thawai C."/>
        </authorList>
    </citation>
    <scope>NUCLEOTIDE SEQUENCE [LARGE SCALE GENOMIC DNA]</scope>
    <source>
        <strain evidence="2 3">LPG 2</strain>
    </source>
</reference>
<dbReference type="Gene3D" id="3.40.50.720">
    <property type="entry name" value="NAD(P)-binding Rossmann-like Domain"/>
    <property type="match status" value="1"/>
</dbReference>
<comment type="caution">
    <text evidence="2">The sequence shown here is derived from an EMBL/GenBank/DDBJ whole genome shotgun (WGS) entry which is preliminary data.</text>
</comment>
<keyword evidence="3" id="KW-1185">Reference proteome</keyword>
<dbReference type="RefSeq" id="WP_201945015.1">
    <property type="nucleotide sequence ID" value="NZ_JAERRJ010000002.1"/>
</dbReference>
<dbReference type="Proteomes" id="UP000602198">
    <property type="component" value="Unassembled WGS sequence"/>
</dbReference>
<organism evidence="2 3">
    <name type="scientific">Nocardia acididurans</name>
    <dbReference type="NCBI Taxonomy" id="2802282"/>
    <lineage>
        <taxon>Bacteria</taxon>
        <taxon>Bacillati</taxon>
        <taxon>Actinomycetota</taxon>
        <taxon>Actinomycetes</taxon>
        <taxon>Mycobacteriales</taxon>
        <taxon>Nocardiaceae</taxon>
        <taxon>Nocardia</taxon>
    </lineage>
</organism>
<protein>
    <submittedName>
        <fullName evidence="2">Saccharopine dehydrogenase</fullName>
    </submittedName>
</protein>
<dbReference type="EMBL" id="JAERRJ010000002">
    <property type="protein sequence ID" value="MBL1074196.1"/>
    <property type="molecule type" value="Genomic_DNA"/>
</dbReference>